<evidence type="ECO:0000256" key="15">
    <source>
        <dbReference type="PIRSR" id="PIRSR001365-2"/>
    </source>
</evidence>
<dbReference type="EMBL" id="VRYZ01000003">
    <property type="protein sequence ID" value="TXS92481.1"/>
    <property type="molecule type" value="Genomic_DNA"/>
</dbReference>
<accession>A0A5C8ZZ18</accession>
<comment type="similarity">
    <text evidence="3 13">Belongs to the DapA family.</text>
</comment>
<dbReference type="PANTHER" id="PTHR12128">
    <property type="entry name" value="DIHYDRODIPICOLINATE SYNTHASE"/>
    <property type="match status" value="1"/>
</dbReference>
<evidence type="ECO:0000256" key="4">
    <source>
        <dbReference type="ARBA" id="ARBA00012086"/>
    </source>
</evidence>
<comment type="catalytic activity">
    <reaction evidence="11">
        <text>L-aspartate 4-semialdehyde + pyruvate = (2S,4S)-4-hydroxy-2,3,4,5-tetrahydrodipicolinate + H2O + H(+)</text>
        <dbReference type="Rhea" id="RHEA:34171"/>
        <dbReference type="ChEBI" id="CHEBI:15361"/>
        <dbReference type="ChEBI" id="CHEBI:15377"/>
        <dbReference type="ChEBI" id="CHEBI:15378"/>
        <dbReference type="ChEBI" id="CHEBI:67139"/>
        <dbReference type="ChEBI" id="CHEBI:537519"/>
        <dbReference type="EC" id="4.3.3.7"/>
    </reaction>
</comment>
<dbReference type="InterPro" id="IPR005263">
    <property type="entry name" value="DapA"/>
</dbReference>
<evidence type="ECO:0000313" key="16">
    <source>
        <dbReference type="EMBL" id="TXS92481.1"/>
    </source>
</evidence>
<evidence type="ECO:0000256" key="3">
    <source>
        <dbReference type="ARBA" id="ARBA00007592"/>
    </source>
</evidence>
<evidence type="ECO:0000256" key="7">
    <source>
        <dbReference type="ARBA" id="ARBA00022915"/>
    </source>
</evidence>
<dbReference type="GO" id="GO:0009089">
    <property type="term" value="P:lysine biosynthetic process via diaminopimelate"/>
    <property type="evidence" value="ECO:0007669"/>
    <property type="project" value="UniProtKB-UniRule"/>
</dbReference>
<evidence type="ECO:0000256" key="5">
    <source>
        <dbReference type="ARBA" id="ARBA00022490"/>
    </source>
</evidence>
<keyword evidence="8" id="KW-0457">Lysine biosynthesis</keyword>
<evidence type="ECO:0000313" key="17">
    <source>
        <dbReference type="Proteomes" id="UP000321933"/>
    </source>
</evidence>
<dbReference type="InterPro" id="IPR020625">
    <property type="entry name" value="Schiff_base-form_aldolases_AS"/>
</dbReference>
<dbReference type="Proteomes" id="UP000321933">
    <property type="component" value="Unassembled WGS sequence"/>
</dbReference>
<comment type="caution">
    <text evidence="16">The sequence shown here is derived from an EMBL/GenBank/DDBJ whole genome shotgun (WGS) entry which is preliminary data.</text>
</comment>
<dbReference type="NCBIfam" id="TIGR00674">
    <property type="entry name" value="dapA"/>
    <property type="match status" value="1"/>
</dbReference>
<name>A0A5C8ZZ18_9GAMM</name>
<evidence type="ECO:0000256" key="13">
    <source>
        <dbReference type="PIRNR" id="PIRNR001365"/>
    </source>
</evidence>
<evidence type="ECO:0000256" key="9">
    <source>
        <dbReference type="ARBA" id="ARBA00023239"/>
    </source>
</evidence>
<feature type="active site" description="Schiff-base intermediate with substrate" evidence="14">
    <location>
        <position position="162"/>
    </location>
</feature>
<comment type="pathway">
    <text evidence="2">Amino-acid biosynthesis; L-lysine biosynthesis via DAP pathway; (S)-tetrahydrodipicolinate from L-aspartate: step 3/4.</text>
</comment>
<dbReference type="InterPro" id="IPR013785">
    <property type="entry name" value="Aldolase_TIM"/>
</dbReference>
<dbReference type="GO" id="GO:0019877">
    <property type="term" value="P:diaminopimelate biosynthetic process"/>
    <property type="evidence" value="ECO:0007669"/>
    <property type="project" value="UniProtKB-KW"/>
</dbReference>
<dbReference type="PIRSF" id="PIRSF001365">
    <property type="entry name" value="DHDPS"/>
    <property type="match status" value="1"/>
</dbReference>
<evidence type="ECO:0000256" key="10">
    <source>
        <dbReference type="ARBA" id="ARBA00023270"/>
    </source>
</evidence>
<evidence type="ECO:0000256" key="11">
    <source>
        <dbReference type="ARBA" id="ARBA00047836"/>
    </source>
</evidence>
<dbReference type="UniPathway" id="UPA00034">
    <property type="reaction ID" value="UER00017"/>
</dbReference>
<feature type="binding site" evidence="15">
    <location>
        <position position="204"/>
    </location>
    <ligand>
        <name>pyruvate</name>
        <dbReference type="ChEBI" id="CHEBI:15361"/>
    </ligand>
</feature>
<dbReference type="AlphaFoldDB" id="A0A5C8ZZ18"/>
<keyword evidence="10" id="KW-0704">Schiff base</keyword>
<comment type="function">
    <text evidence="1">Catalyzes the condensation of (S)-aspartate-beta-semialdehyde [(S)-ASA] and pyruvate to 4-hydroxy-tetrahydrodipicolinate (HTPA).</text>
</comment>
<feature type="active site" description="Proton donor/acceptor" evidence="14">
    <location>
        <position position="134"/>
    </location>
</feature>
<dbReference type="Pfam" id="PF00701">
    <property type="entry name" value="DHDPS"/>
    <property type="match status" value="1"/>
</dbReference>
<dbReference type="PRINTS" id="PR00146">
    <property type="entry name" value="DHPICSNTHASE"/>
</dbReference>
<dbReference type="GO" id="GO:0005829">
    <property type="term" value="C:cytosol"/>
    <property type="evidence" value="ECO:0007669"/>
    <property type="project" value="TreeGrafter"/>
</dbReference>
<protein>
    <recommendedName>
        <fullName evidence="4 12">4-hydroxy-tetrahydrodipicolinate synthase</fullName>
        <ecNumber evidence="4 12">4.3.3.7</ecNumber>
    </recommendedName>
</protein>
<dbReference type="OrthoDB" id="199953at2"/>
<dbReference type="PANTHER" id="PTHR12128:SF66">
    <property type="entry name" value="4-HYDROXY-2-OXOGLUTARATE ALDOLASE, MITOCHONDRIAL"/>
    <property type="match status" value="1"/>
</dbReference>
<dbReference type="RefSeq" id="WP_148063852.1">
    <property type="nucleotide sequence ID" value="NZ_VRYZ01000003.1"/>
</dbReference>
<dbReference type="EC" id="4.3.3.7" evidence="4 12"/>
<keyword evidence="5" id="KW-0963">Cytoplasm</keyword>
<evidence type="ECO:0000256" key="8">
    <source>
        <dbReference type="ARBA" id="ARBA00023154"/>
    </source>
</evidence>
<sequence>MNIDGILVPVITPFKQSGEVNYEALGELLEHLLAAGVAGIVTCGTTGEYYALSEEERAGVLRYVADTVGDRAALLAGVNDMSTSGSIAKAEQAKALGYQGLMAAPPIYCLPGQHEIVRHFQTLADSVKMPIVMYNFPARSGVEISVETVIELAKNPYIIGIKESSGDFSRALTLLNTDFDGFQVVCGSDDQGADYLAWGARSWIGGCANYLAADHVAMYRAAVAGDHDSVRATMARLLPVIQNAEGGDYNQKAKLGVSHLGIDAGEIRAPLLPISEEDKSDFLAALKAALN</sequence>
<keyword evidence="7" id="KW-0220">Diaminopimelate biosynthesis</keyword>
<keyword evidence="6" id="KW-0028">Amino-acid biosynthesis</keyword>
<dbReference type="GO" id="GO:0008840">
    <property type="term" value="F:4-hydroxy-tetrahydrodipicolinate synthase activity"/>
    <property type="evidence" value="ECO:0007669"/>
    <property type="project" value="UniProtKB-UniRule"/>
</dbReference>
<keyword evidence="9 13" id="KW-0456">Lyase</keyword>
<evidence type="ECO:0000256" key="6">
    <source>
        <dbReference type="ARBA" id="ARBA00022605"/>
    </source>
</evidence>
<evidence type="ECO:0000256" key="14">
    <source>
        <dbReference type="PIRSR" id="PIRSR001365-1"/>
    </source>
</evidence>
<organism evidence="16 17">
    <name type="scientific">Parahaliea aestuarii</name>
    <dbReference type="NCBI Taxonomy" id="1852021"/>
    <lineage>
        <taxon>Bacteria</taxon>
        <taxon>Pseudomonadati</taxon>
        <taxon>Pseudomonadota</taxon>
        <taxon>Gammaproteobacteria</taxon>
        <taxon>Cellvibrionales</taxon>
        <taxon>Halieaceae</taxon>
        <taxon>Parahaliea</taxon>
    </lineage>
</organism>
<evidence type="ECO:0000256" key="12">
    <source>
        <dbReference type="NCBIfam" id="TIGR00674"/>
    </source>
</evidence>
<proteinExistence type="inferred from homology"/>
<dbReference type="Gene3D" id="3.20.20.70">
    <property type="entry name" value="Aldolase class I"/>
    <property type="match status" value="1"/>
</dbReference>
<dbReference type="InterPro" id="IPR002220">
    <property type="entry name" value="DapA-like"/>
</dbReference>
<feature type="binding site" evidence="15">
    <location>
        <position position="46"/>
    </location>
    <ligand>
        <name>pyruvate</name>
        <dbReference type="ChEBI" id="CHEBI:15361"/>
    </ligand>
</feature>
<reference evidence="16 17" key="1">
    <citation type="submission" date="2019-08" db="EMBL/GenBank/DDBJ databases">
        <title>Parahaliea maris sp. nov., isolated from the surface seawater.</title>
        <authorList>
            <person name="Liu Y."/>
        </authorList>
    </citation>
    <scope>NUCLEOTIDE SEQUENCE [LARGE SCALE GENOMIC DNA]</scope>
    <source>
        <strain evidence="16 17">S2-26</strain>
    </source>
</reference>
<gene>
    <name evidence="16" type="primary">dapA</name>
    <name evidence="16" type="ORF">FVW59_08675</name>
</gene>
<dbReference type="PROSITE" id="PS00666">
    <property type="entry name" value="DHDPS_2"/>
    <property type="match status" value="1"/>
</dbReference>
<dbReference type="SUPFAM" id="SSF51569">
    <property type="entry name" value="Aldolase"/>
    <property type="match status" value="1"/>
</dbReference>
<dbReference type="SMART" id="SM01130">
    <property type="entry name" value="DHDPS"/>
    <property type="match status" value="1"/>
</dbReference>
<dbReference type="CDD" id="cd00408">
    <property type="entry name" value="DHDPS-like"/>
    <property type="match status" value="1"/>
</dbReference>
<evidence type="ECO:0000256" key="1">
    <source>
        <dbReference type="ARBA" id="ARBA00003294"/>
    </source>
</evidence>
<keyword evidence="17" id="KW-1185">Reference proteome</keyword>
<evidence type="ECO:0000256" key="2">
    <source>
        <dbReference type="ARBA" id="ARBA00005120"/>
    </source>
</evidence>